<evidence type="ECO:0000313" key="3">
    <source>
        <dbReference type="EMBL" id="RLJ24451.1"/>
    </source>
</evidence>
<protein>
    <recommendedName>
        <fullName evidence="6">UrcA family protein</fullName>
    </recommendedName>
</protein>
<comment type="caution">
    <text evidence="3">The sequence shown here is derived from an EMBL/GenBank/DDBJ whole genome shotgun (WGS) entry which is preliminary data.</text>
</comment>
<evidence type="ECO:0000313" key="5">
    <source>
        <dbReference type="Proteomes" id="UP000275027"/>
    </source>
</evidence>
<gene>
    <name evidence="2" type="ORF">B0G92_1760</name>
    <name evidence="3" type="ORF">CLV50_2332</name>
</gene>
<evidence type="ECO:0000256" key="1">
    <source>
        <dbReference type="SAM" id="SignalP"/>
    </source>
</evidence>
<evidence type="ECO:0000313" key="4">
    <source>
        <dbReference type="Proteomes" id="UP000233767"/>
    </source>
</evidence>
<feature type="signal peptide" evidence="1">
    <location>
        <begin position="1"/>
        <end position="21"/>
    </location>
</feature>
<dbReference type="AlphaFoldDB" id="A0A497TZ25"/>
<reference evidence="3 5" key="2">
    <citation type="submission" date="2018-10" db="EMBL/GenBank/DDBJ databases">
        <title>Genomic Encyclopedia of Archaeal and Bacterial Type Strains, Phase II (KMG-II): from individual species to whole genera.</title>
        <authorList>
            <person name="Goeker M."/>
        </authorList>
    </citation>
    <scope>NUCLEOTIDE SEQUENCE [LARGE SCALE GENOMIC DNA]</scope>
    <source>
        <strain evidence="3 5">DSM 21886</strain>
    </source>
</reference>
<name>A0A497TZ25_9FLAO</name>
<evidence type="ECO:0000313" key="2">
    <source>
        <dbReference type="EMBL" id="PKW30111.1"/>
    </source>
</evidence>
<sequence length="102" mass="11135">MKKIKLFSTFCLFTSSFSLLASNNGKEEFRQNFNEVTMCCVGQASKGIAGTADYIKISVKKCATSAKGNRDQAYVYACTNAQKAAENALNALKNMDLTLKQS</sequence>
<dbReference type="EMBL" id="RCCB01000012">
    <property type="protein sequence ID" value="RLJ24451.1"/>
    <property type="molecule type" value="Genomic_DNA"/>
</dbReference>
<dbReference type="EMBL" id="PJND01000007">
    <property type="protein sequence ID" value="PKW30111.1"/>
    <property type="molecule type" value="Genomic_DNA"/>
</dbReference>
<organism evidence="3 5">
    <name type="scientific">Flavobacterium lindanitolerans</name>
    <dbReference type="NCBI Taxonomy" id="428988"/>
    <lineage>
        <taxon>Bacteria</taxon>
        <taxon>Pseudomonadati</taxon>
        <taxon>Bacteroidota</taxon>
        <taxon>Flavobacteriia</taxon>
        <taxon>Flavobacteriales</taxon>
        <taxon>Flavobacteriaceae</taxon>
        <taxon>Flavobacterium</taxon>
    </lineage>
</organism>
<dbReference type="RefSeq" id="WP_101471810.1">
    <property type="nucleotide sequence ID" value="NZ_JBCNKL010000002.1"/>
</dbReference>
<keyword evidence="4" id="KW-1185">Reference proteome</keyword>
<keyword evidence="1" id="KW-0732">Signal</keyword>
<accession>A0A497TZ25</accession>
<dbReference type="Proteomes" id="UP000233767">
    <property type="component" value="Unassembled WGS sequence"/>
</dbReference>
<dbReference type="Proteomes" id="UP000275027">
    <property type="component" value="Unassembled WGS sequence"/>
</dbReference>
<proteinExistence type="predicted"/>
<evidence type="ECO:0008006" key="6">
    <source>
        <dbReference type="Google" id="ProtNLM"/>
    </source>
</evidence>
<feature type="chain" id="PRO_5041086198" description="UrcA family protein" evidence="1">
    <location>
        <begin position="22"/>
        <end position="102"/>
    </location>
</feature>
<reference evidence="2 4" key="1">
    <citation type="submission" date="2017-12" db="EMBL/GenBank/DDBJ databases">
        <title>Genomic Encyclopedia of Type Strains, Phase III (KMG-III): the genomes of soil and plant-associated and newly described type strains.</title>
        <authorList>
            <person name="Whitman W."/>
        </authorList>
    </citation>
    <scope>NUCLEOTIDE SEQUENCE [LARGE SCALE GENOMIC DNA]</scope>
    <source>
        <strain evidence="2 4">IP-10</strain>
    </source>
</reference>